<feature type="domain" description="SecDF P1 head subdomain" evidence="13">
    <location>
        <begin position="416"/>
        <end position="512"/>
    </location>
</feature>
<dbReference type="NCBIfam" id="NF009585">
    <property type="entry name" value="PRK13024.1-5"/>
    <property type="match status" value="1"/>
</dbReference>
<keyword evidence="2 9" id="KW-0813">Transport</keyword>
<evidence type="ECO:0000256" key="6">
    <source>
        <dbReference type="ARBA" id="ARBA00022989"/>
    </source>
</evidence>
<evidence type="ECO:0000259" key="11">
    <source>
        <dbReference type="Pfam" id="PF02355"/>
    </source>
</evidence>
<dbReference type="AlphaFoldDB" id="A0A6N9NL20"/>
<feature type="domain" description="Protein export membrane protein SecD/SecF C-terminal" evidence="11">
    <location>
        <begin position="817"/>
        <end position="1006"/>
    </location>
</feature>
<dbReference type="PRINTS" id="PR01755">
    <property type="entry name" value="SECFTRNLCASE"/>
</dbReference>
<dbReference type="Gene3D" id="1.20.1640.10">
    <property type="entry name" value="Multidrug efflux transporter AcrB transmembrane domain"/>
    <property type="match status" value="2"/>
</dbReference>
<dbReference type="NCBIfam" id="TIGR00916">
    <property type="entry name" value="2A0604s01"/>
    <property type="match status" value="2"/>
</dbReference>
<feature type="domain" description="Protein translocase subunit SecDF P1" evidence="12">
    <location>
        <begin position="178"/>
        <end position="234"/>
    </location>
</feature>
<feature type="transmembrane region" description="Helical" evidence="9">
    <location>
        <begin position="868"/>
        <end position="891"/>
    </location>
</feature>
<feature type="domain" description="Protein export membrane protein SecD/SecF C-terminal" evidence="11">
    <location>
        <begin position="514"/>
        <end position="683"/>
    </location>
</feature>
<feature type="transmembrane region" description="Helical" evidence="9">
    <location>
        <begin position="534"/>
        <end position="553"/>
    </location>
</feature>
<feature type="transmembrane region" description="Helical" evidence="9">
    <location>
        <begin position="903"/>
        <end position="923"/>
    </location>
</feature>
<feature type="transmembrane region" description="Helical" evidence="9">
    <location>
        <begin position="629"/>
        <end position="650"/>
    </location>
</feature>
<comment type="similarity">
    <text evidence="9">Belongs to the SecD/SecF family. SecD subfamily.</text>
</comment>
<dbReference type="InterPro" id="IPR022645">
    <property type="entry name" value="SecD/SecF_bac"/>
</dbReference>
<keyword evidence="8 9" id="KW-0472">Membrane</keyword>
<evidence type="ECO:0000256" key="7">
    <source>
        <dbReference type="ARBA" id="ARBA00023010"/>
    </source>
</evidence>
<evidence type="ECO:0000256" key="2">
    <source>
        <dbReference type="ARBA" id="ARBA00022448"/>
    </source>
</evidence>
<feature type="transmembrane region" description="Helical" evidence="9">
    <location>
        <begin position="662"/>
        <end position="681"/>
    </location>
</feature>
<dbReference type="NCBIfam" id="TIGR01129">
    <property type="entry name" value="secD"/>
    <property type="match status" value="1"/>
</dbReference>
<dbReference type="HAMAP" id="MF_01463_B">
    <property type="entry name" value="SecD_B"/>
    <property type="match status" value="1"/>
</dbReference>
<dbReference type="PROSITE" id="PS51257">
    <property type="entry name" value="PROKAR_LIPOPROTEIN"/>
    <property type="match status" value="1"/>
</dbReference>
<sequence length="1014" mass="111540">MQNKGLIWTFIVLLSLACLYQLSFTWVVSGVEADAKDYSNGDPKAEERYLDSMSSVEVYPIFGFTYAESKKNELNLGLDLKGGMNVTLEVSVEDVVKALASNSQDETFTRVIDRAKELKKESDEDYVTLFESAWKEVAVDKQMTAIFYTLENKDRIERSASNEEVIAFIREEAESAFDRSFEVLRTRVNLFGVAQPNIQKLAASDRILVELPGVKDKDRVRQLLQGTAKLEFWETYENQEVYPMLAEANTKLKGLLLGEESDKVIEIDSADAIIADTTVEIAENNEELLSADSTLVDTAVVEEENLTDLISAGNDTDSLGQNQQSLEEFTKENPLFAVLTPAIFQNEQGSYSPGNGPAVGFSRISDTAKVNEYLRMEEIQAMFPSKLKLLWTAKPYDDAEQFLQLIAIKVNNRDGKAPLEGDVITDAFQDFSPMGGRPEITMKMDAVGAKEWKAITKSNVGSSIAIVLDNYVYSFPNVNQEISGGVSSIEGDFTIDEAKLIANILKAGKLPAPAKIVEEAIVGPSLGQEAITSGLSSFMIALVIVLIYMVFYYGKAGLASDIALLANLFFVLGVLASTNIALTLPGIAGIVLTIGMSVDANVLIYERIREELAAGKGARLAIEDGYKNAYSSILDANVTTLLTGAILWFFGTGPVEGFAKTLVIGIFTSLFSAIFITRLIFAWRLDNKKKITVSTSFTEGAFQNIALKFVTNRKKFYIFSGILILVGIGSFATKGLSYGIDFTGGRTYLVRFDQEVNTTDVRNSLQDAFVTASGVNLSPEVKTFGNADQVKITTSYLIDSEDIDADDQVEGKLNEGLAQMNLNYEIMSSQKVGPTIADDIKSSSFWAIAFSLVIIFLYIVFRFRKWQYGLGAIVAIFHDVLIVLAIFSIFYGILPFSLEIDQAFIAAILTVVGYSINDTVVVFDRIREYLGMHKKAPMEETINNALNSTLSRTFNTSLSTIFVLLMIFLFGGEVIRGFAFALLVGVIVGTYSSLCIATPVVVDLAKRDEQKKGK</sequence>
<comment type="subunit">
    <text evidence="9">Forms a complex with SecF. Part of the essential Sec protein translocation apparatus which comprises SecA, SecYEG and auxiliary proteins SecDF. Other proteins may also be involved.</text>
</comment>
<organism evidence="14 15">
    <name type="scientific">Acidiluteibacter ferrifornacis</name>
    <dbReference type="NCBI Taxonomy" id="2692424"/>
    <lineage>
        <taxon>Bacteria</taxon>
        <taxon>Pseudomonadati</taxon>
        <taxon>Bacteroidota</taxon>
        <taxon>Flavobacteriia</taxon>
        <taxon>Flavobacteriales</taxon>
        <taxon>Cryomorphaceae</taxon>
        <taxon>Acidiluteibacter</taxon>
    </lineage>
</organism>
<feature type="transmembrane region" description="Helical" evidence="9">
    <location>
        <begin position="954"/>
        <end position="972"/>
    </location>
</feature>
<evidence type="ECO:0000256" key="1">
    <source>
        <dbReference type="ARBA" id="ARBA00004651"/>
    </source>
</evidence>
<comment type="caution">
    <text evidence="14">The sequence shown here is derived from an EMBL/GenBank/DDBJ whole genome shotgun (WGS) entry which is preliminary data.</text>
</comment>
<dbReference type="SUPFAM" id="SSF82866">
    <property type="entry name" value="Multidrug efflux transporter AcrB transmembrane domain"/>
    <property type="match status" value="2"/>
</dbReference>
<dbReference type="GO" id="GO:0015450">
    <property type="term" value="F:protein-transporting ATPase activity"/>
    <property type="evidence" value="ECO:0007669"/>
    <property type="project" value="InterPro"/>
</dbReference>
<dbReference type="HAMAP" id="MF_01464_B">
    <property type="entry name" value="SecF_B"/>
    <property type="match status" value="1"/>
</dbReference>
<feature type="transmembrane region" description="Helical" evidence="9">
    <location>
        <begin position="562"/>
        <end position="581"/>
    </location>
</feature>
<dbReference type="PANTHER" id="PTHR30081">
    <property type="entry name" value="PROTEIN-EXPORT MEMBRANE PROTEIN SEC"/>
    <property type="match status" value="1"/>
</dbReference>
<comment type="subcellular location">
    <subcellularLocation>
        <location evidence="1 9">Cell membrane</location>
        <topology evidence="1 9">Multi-pass membrane protein</topology>
    </subcellularLocation>
</comment>
<dbReference type="InterPro" id="IPR022646">
    <property type="entry name" value="SecD/SecF_CS"/>
</dbReference>
<dbReference type="InterPro" id="IPR005665">
    <property type="entry name" value="SecF_bac"/>
</dbReference>
<dbReference type="Pfam" id="PF07549">
    <property type="entry name" value="Sec_GG"/>
    <property type="match status" value="2"/>
</dbReference>
<evidence type="ECO:0000256" key="4">
    <source>
        <dbReference type="ARBA" id="ARBA00022692"/>
    </source>
</evidence>
<dbReference type="RefSeq" id="WP_160633541.1">
    <property type="nucleotide sequence ID" value="NZ_WWNE01000008.1"/>
</dbReference>
<dbReference type="InterPro" id="IPR054384">
    <property type="entry name" value="SecDF_P1_head"/>
</dbReference>
<dbReference type="PANTHER" id="PTHR30081:SF1">
    <property type="entry name" value="PROTEIN TRANSLOCASE SUBUNIT SECD"/>
    <property type="match status" value="1"/>
</dbReference>
<keyword evidence="15" id="KW-1185">Reference proteome</keyword>
<keyword evidence="6 9" id="KW-1133">Transmembrane helix</keyword>
<proteinExistence type="inferred from homology"/>
<keyword evidence="4 9" id="KW-0812">Transmembrane</keyword>
<evidence type="ECO:0000259" key="12">
    <source>
        <dbReference type="Pfam" id="PF21760"/>
    </source>
</evidence>
<dbReference type="NCBIfam" id="TIGR00966">
    <property type="entry name" value="transloc_SecF"/>
    <property type="match status" value="1"/>
</dbReference>
<evidence type="ECO:0000259" key="13">
    <source>
        <dbReference type="Pfam" id="PF22599"/>
    </source>
</evidence>
<evidence type="ECO:0000256" key="9">
    <source>
        <dbReference type="HAMAP-Rule" id="MF_01463"/>
    </source>
</evidence>
<protein>
    <recommendedName>
        <fullName evidence="9 10">Multifunctional fusion protein</fullName>
    </recommendedName>
    <domain>
        <recommendedName>
            <fullName evidence="9">Protein translocase subunit SecD</fullName>
        </recommendedName>
    </domain>
    <domain>
        <recommendedName>
            <fullName evidence="10">Protein-export membrane protein SecF</fullName>
        </recommendedName>
    </domain>
</protein>
<feature type="transmembrane region" description="Helical" evidence="9">
    <location>
        <begin position="978"/>
        <end position="1002"/>
    </location>
</feature>
<evidence type="ECO:0000256" key="8">
    <source>
        <dbReference type="ARBA" id="ARBA00023136"/>
    </source>
</evidence>
<dbReference type="Proteomes" id="UP000470771">
    <property type="component" value="Unassembled WGS sequence"/>
</dbReference>
<comment type="caution">
    <text evidence="9">Lacks conserved residue(s) required for the propagation of feature annotation.</text>
</comment>
<dbReference type="InterPro" id="IPR055344">
    <property type="entry name" value="SecD_SecF_C_bact"/>
</dbReference>
<dbReference type="GO" id="GO:0006605">
    <property type="term" value="P:protein targeting"/>
    <property type="evidence" value="ECO:0007669"/>
    <property type="project" value="UniProtKB-UniRule"/>
</dbReference>
<dbReference type="InterPro" id="IPR005791">
    <property type="entry name" value="SecD"/>
</dbReference>
<dbReference type="InterPro" id="IPR022813">
    <property type="entry name" value="SecD/SecF_arch_bac"/>
</dbReference>
<accession>A0A6N9NL20</accession>
<comment type="function">
    <text evidence="9">Part of the Sec protein translocase complex. Interacts with the SecYEG preprotein conducting channel. SecDF uses the proton motive force (PMF) to complete protein translocation after the ATP-dependent function of SecA.</text>
</comment>
<keyword evidence="5 9" id="KW-0653">Protein transport</keyword>
<reference evidence="14 15" key="1">
    <citation type="submission" date="2019-12" db="EMBL/GenBank/DDBJ databases">
        <authorList>
            <person name="Zhao J."/>
        </authorList>
    </citation>
    <scope>NUCLEOTIDE SEQUENCE [LARGE SCALE GENOMIC DNA]</scope>
    <source>
        <strain evidence="14 15">S-15</strain>
    </source>
</reference>
<evidence type="ECO:0000256" key="3">
    <source>
        <dbReference type="ARBA" id="ARBA00022475"/>
    </source>
</evidence>
<feature type="transmembrane region" description="Helical" evidence="9">
    <location>
        <begin position="587"/>
        <end position="608"/>
    </location>
</feature>
<comment type="similarity">
    <text evidence="10">Belongs to the SecD/SecF family. SecF subfamily.</text>
</comment>
<dbReference type="GO" id="GO:0005886">
    <property type="term" value="C:plasma membrane"/>
    <property type="evidence" value="ECO:0007669"/>
    <property type="project" value="UniProtKB-SubCell"/>
</dbReference>
<feature type="transmembrane region" description="Helical" evidence="9">
    <location>
        <begin position="843"/>
        <end position="861"/>
    </location>
</feature>
<dbReference type="Pfam" id="PF22599">
    <property type="entry name" value="SecDF_P1_head"/>
    <property type="match status" value="1"/>
</dbReference>
<evidence type="ECO:0000313" key="14">
    <source>
        <dbReference type="EMBL" id="NBG66584.1"/>
    </source>
</evidence>
<name>A0A6N9NL20_9FLAO</name>
<dbReference type="Gene3D" id="3.30.70.3220">
    <property type="match status" value="1"/>
</dbReference>
<evidence type="ECO:0000256" key="5">
    <source>
        <dbReference type="ARBA" id="ARBA00022927"/>
    </source>
</evidence>
<dbReference type="Pfam" id="PF21760">
    <property type="entry name" value="SecD_1st"/>
    <property type="match status" value="1"/>
</dbReference>
<keyword evidence="7 9" id="KW-0811">Translocation</keyword>
<dbReference type="Gene3D" id="3.30.1360.200">
    <property type="match status" value="1"/>
</dbReference>
<dbReference type="InterPro" id="IPR048634">
    <property type="entry name" value="SecD_SecF_C"/>
</dbReference>
<feature type="transmembrane region" description="Helical" evidence="9">
    <location>
        <begin position="716"/>
        <end position="733"/>
    </location>
</feature>
<dbReference type="Pfam" id="PF02355">
    <property type="entry name" value="SecD_SecF_C"/>
    <property type="match status" value="2"/>
</dbReference>
<dbReference type="EMBL" id="WWNE01000008">
    <property type="protein sequence ID" value="NBG66584.1"/>
    <property type="molecule type" value="Genomic_DNA"/>
</dbReference>
<evidence type="ECO:0000256" key="10">
    <source>
        <dbReference type="HAMAP-Rule" id="MF_01464"/>
    </source>
</evidence>
<keyword evidence="3 9" id="KW-1003">Cell membrane</keyword>
<gene>
    <name evidence="10" type="primary">secF</name>
    <name evidence="9" type="synonym">secD</name>
    <name evidence="14" type="ORF">GQN54_10685</name>
</gene>
<dbReference type="FunFam" id="1.20.1640.10:FF:000004">
    <property type="entry name" value="Protein translocase subunit SecD"/>
    <property type="match status" value="1"/>
</dbReference>
<dbReference type="GO" id="GO:0043952">
    <property type="term" value="P:protein transport by the Sec complex"/>
    <property type="evidence" value="ECO:0007669"/>
    <property type="project" value="UniProtKB-UniRule"/>
</dbReference>
<comment type="subunit">
    <text evidence="10">Forms a complex with SecD. Part of the essential Sec protein translocation apparatus which comprises SecA, SecYEG and auxiliary proteins SecDF. Other proteins may also be involved.</text>
</comment>
<dbReference type="InterPro" id="IPR048631">
    <property type="entry name" value="SecD_1st"/>
</dbReference>
<dbReference type="GO" id="GO:0065002">
    <property type="term" value="P:intracellular protein transmembrane transport"/>
    <property type="evidence" value="ECO:0007669"/>
    <property type="project" value="UniProtKB-UniRule"/>
</dbReference>
<evidence type="ECO:0000313" key="15">
    <source>
        <dbReference type="Proteomes" id="UP000470771"/>
    </source>
</evidence>